<reference evidence="1 2" key="2">
    <citation type="journal article" date="2021" name="Genomics">
        <title>High-quality reference genome for Clonorchis sinensis.</title>
        <authorList>
            <person name="Young N.D."/>
            <person name="Stroehlein A.J."/>
            <person name="Kinkar L."/>
            <person name="Wang T."/>
            <person name="Sohn W.M."/>
            <person name="Chang B.C.H."/>
            <person name="Kaur P."/>
            <person name="Weisz D."/>
            <person name="Dudchenko O."/>
            <person name="Aiden E.L."/>
            <person name="Korhonen P.K."/>
            <person name="Gasser R.B."/>
        </authorList>
    </citation>
    <scope>NUCLEOTIDE SEQUENCE [LARGE SCALE GENOMIC DNA]</scope>
    <source>
        <strain evidence="1">Cs-k2</strain>
    </source>
</reference>
<dbReference type="EMBL" id="NIRI02000042">
    <property type="protein sequence ID" value="KAG5447377.1"/>
    <property type="molecule type" value="Genomic_DNA"/>
</dbReference>
<dbReference type="InParanoid" id="A0A419PU91"/>
<organism evidence="1 2">
    <name type="scientific">Clonorchis sinensis</name>
    <name type="common">Chinese liver fluke</name>
    <dbReference type="NCBI Taxonomy" id="79923"/>
    <lineage>
        <taxon>Eukaryota</taxon>
        <taxon>Metazoa</taxon>
        <taxon>Spiralia</taxon>
        <taxon>Lophotrochozoa</taxon>
        <taxon>Platyhelminthes</taxon>
        <taxon>Trematoda</taxon>
        <taxon>Digenea</taxon>
        <taxon>Opisthorchiida</taxon>
        <taxon>Opisthorchiata</taxon>
        <taxon>Opisthorchiidae</taxon>
        <taxon>Clonorchis</taxon>
    </lineage>
</organism>
<evidence type="ECO:0000313" key="2">
    <source>
        <dbReference type="Proteomes" id="UP000286415"/>
    </source>
</evidence>
<proteinExistence type="predicted"/>
<comment type="caution">
    <text evidence="1">The sequence shown here is derived from an EMBL/GenBank/DDBJ whole genome shotgun (WGS) entry which is preliminary data.</text>
</comment>
<name>A0A419PU91_CLOSI</name>
<dbReference type="AlphaFoldDB" id="A0A419PU91"/>
<gene>
    <name evidence="1" type="ORF">CSKR_112301</name>
</gene>
<dbReference type="OrthoDB" id="6239070at2759"/>
<dbReference type="Proteomes" id="UP000286415">
    <property type="component" value="Unassembled WGS sequence"/>
</dbReference>
<keyword evidence="2" id="KW-1185">Reference proteome</keyword>
<protein>
    <submittedName>
        <fullName evidence="1">Uncharacterized protein</fullName>
    </submittedName>
</protein>
<evidence type="ECO:0000313" key="1">
    <source>
        <dbReference type="EMBL" id="KAG5447377.1"/>
    </source>
</evidence>
<sequence length="83" mass="9180">MSAGRVQGLFIMICVLFTTSESRQIGLVPVALEHQGFLDYPLWLWFANGETPKPLFPNLAASVTPAEAQKGDSQMELTLSKKR</sequence>
<accession>A0A419PU91</accession>
<reference evidence="1 2" key="1">
    <citation type="journal article" date="2018" name="Biotechnol. Adv.">
        <title>Improved genomic resources and new bioinformatic workflow for the carcinogenic parasite Clonorchis sinensis: Biotechnological implications.</title>
        <authorList>
            <person name="Wang D."/>
            <person name="Korhonen P.K."/>
            <person name="Gasser R.B."/>
            <person name="Young N.D."/>
        </authorList>
    </citation>
    <scope>NUCLEOTIDE SEQUENCE [LARGE SCALE GENOMIC DNA]</scope>
    <source>
        <strain evidence="1">Cs-k2</strain>
    </source>
</reference>